<organism evidence="1 2">
    <name type="scientific">Streptomyces monticola</name>
    <dbReference type="NCBI Taxonomy" id="2666263"/>
    <lineage>
        <taxon>Bacteria</taxon>
        <taxon>Bacillati</taxon>
        <taxon>Actinomycetota</taxon>
        <taxon>Actinomycetes</taxon>
        <taxon>Kitasatosporales</taxon>
        <taxon>Streptomycetaceae</taxon>
        <taxon>Streptomyces</taxon>
    </lineage>
</organism>
<evidence type="ECO:0000313" key="2">
    <source>
        <dbReference type="Proteomes" id="UP001596523"/>
    </source>
</evidence>
<name>A0ABW2JUS5_9ACTN</name>
<gene>
    <name evidence="1" type="ORF">ACFQVC_32790</name>
</gene>
<dbReference type="Proteomes" id="UP001596523">
    <property type="component" value="Unassembled WGS sequence"/>
</dbReference>
<sequence>MSLTVIDVSDPEAAFLRFRERIETGSEGVCGRGLSPVCVLGGELVLLLFADVVESVRVHAPTELLPPGLPTRLRDDGLHLP</sequence>
<comment type="caution">
    <text evidence="1">The sequence shown here is derived from an EMBL/GenBank/DDBJ whole genome shotgun (WGS) entry which is preliminary data.</text>
</comment>
<protein>
    <submittedName>
        <fullName evidence="1">Uncharacterized protein</fullName>
    </submittedName>
</protein>
<dbReference type="EMBL" id="JBHTCF010000018">
    <property type="protein sequence ID" value="MFC7308971.1"/>
    <property type="molecule type" value="Genomic_DNA"/>
</dbReference>
<accession>A0ABW2JUS5</accession>
<evidence type="ECO:0000313" key="1">
    <source>
        <dbReference type="EMBL" id="MFC7308971.1"/>
    </source>
</evidence>
<dbReference type="RefSeq" id="WP_381837452.1">
    <property type="nucleotide sequence ID" value="NZ_JBHTCF010000018.1"/>
</dbReference>
<keyword evidence="2" id="KW-1185">Reference proteome</keyword>
<reference evidence="2" key="1">
    <citation type="journal article" date="2019" name="Int. J. Syst. Evol. Microbiol.">
        <title>The Global Catalogue of Microorganisms (GCM) 10K type strain sequencing project: providing services to taxonomists for standard genome sequencing and annotation.</title>
        <authorList>
            <consortium name="The Broad Institute Genomics Platform"/>
            <consortium name="The Broad Institute Genome Sequencing Center for Infectious Disease"/>
            <person name="Wu L."/>
            <person name="Ma J."/>
        </authorList>
    </citation>
    <scope>NUCLEOTIDE SEQUENCE [LARGE SCALE GENOMIC DNA]</scope>
    <source>
        <strain evidence="2">SYNS20</strain>
    </source>
</reference>
<proteinExistence type="predicted"/>